<comment type="caution">
    <text evidence="1">The sequence shown here is derived from an EMBL/GenBank/DDBJ whole genome shotgun (WGS) entry which is preliminary data.</text>
</comment>
<dbReference type="GO" id="GO:0016791">
    <property type="term" value="F:phosphatase activity"/>
    <property type="evidence" value="ECO:0007669"/>
    <property type="project" value="TreeGrafter"/>
</dbReference>
<dbReference type="Proteomes" id="UP000295371">
    <property type="component" value="Unassembled WGS sequence"/>
</dbReference>
<gene>
    <name evidence="1" type="ORF">CLV29_3016</name>
</gene>
<dbReference type="SUPFAM" id="SSF53254">
    <property type="entry name" value="Phosphoglycerate mutase-like"/>
    <property type="match status" value="1"/>
</dbReference>
<sequence length="233" mass="25581">MSPADGEPQNETAPGPVRAVVHLVRHGQVENPGGVLYGRLPNFHLSALGREMAERVAARTADWPLTHLRCSPLERAQETMAPIAANHPELDVVIDDRAIESGNELQGRVFSDKASSLRDPRIWWMLRNPLRPSWGEPYTAIVARMDELVRDAARQAGPDGQALIVSHQLPIWMARSAAEGRRLAHDPRNRETTLASITSLTVVDGRVTSVSYDEPAADLLPVKGRDKKFVAGS</sequence>
<dbReference type="Pfam" id="PF00300">
    <property type="entry name" value="His_Phos_1"/>
    <property type="match status" value="1"/>
</dbReference>
<keyword evidence="2" id="KW-1185">Reference proteome</keyword>
<dbReference type="PANTHER" id="PTHR48100:SF51">
    <property type="entry name" value="PHOSPHOGLYCERATE MUTASE"/>
    <property type="match status" value="1"/>
</dbReference>
<dbReference type="Gene3D" id="3.40.50.1240">
    <property type="entry name" value="Phosphoglycerate mutase-like"/>
    <property type="match status" value="1"/>
</dbReference>
<dbReference type="CDD" id="cd07067">
    <property type="entry name" value="HP_PGM_like"/>
    <property type="match status" value="1"/>
</dbReference>
<dbReference type="InterPro" id="IPR029033">
    <property type="entry name" value="His_PPase_superfam"/>
</dbReference>
<dbReference type="InterPro" id="IPR013078">
    <property type="entry name" value="His_Pase_superF_clade-1"/>
</dbReference>
<name>A0A4R7J136_9ACTN</name>
<dbReference type="SMART" id="SM00855">
    <property type="entry name" value="PGAM"/>
    <property type="match status" value="1"/>
</dbReference>
<evidence type="ECO:0000313" key="1">
    <source>
        <dbReference type="EMBL" id="TDT29993.1"/>
    </source>
</evidence>
<evidence type="ECO:0000313" key="2">
    <source>
        <dbReference type="Proteomes" id="UP000295371"/>
    </source>
</evidence>
<proteinExistence type="predicted"/>
<dbReference type="PANTHER" id="PTHR48100">
    <property type="entry name" value="BROAD-SPECIFICITY PHOSPHATASE YOR283W-RELATED"/>
    <property type="match status" value="1"/>
</dbReference>
<dbReference type="EMBL" id="SOAW01000003">
    <property type="protein sequence ID" value="TDT29993.1"/>
    <property type="molecule type" value="Genomic_DNA"/>
</dbReference>
<protein>
    <submittedName>
        <fullName evidence="1">Broad specificity phosphatase PhoE</fullName>
    </submittedName>
</protein>
<dbReference type="GO" id="GO:0005737">
    <property type="term" value="C:cytoplasm"/>
    <property type="evidence" value="ECO:0007669"/>
    <property type="project" value="TreeGrafter"/>
</dbReference>
<accession>A0A4R7J136</accession>
<dbReference type="OrthoDB" id="3215466at2"/>
<dbReference type="RefSeq" id="WP_133755903.1">
    <property type="nucleotide sequence ID" value="NZ_CP171129.1"/>
</dbReference>
<reference evidence="1 2" key="1">
    <citation type="submission" date="2019-03" db="EMBL/GenBank/DDBJ databases">
        <title>Genomic Encyclopedia of Archaeal and Bacterial Type Strains, Phase II (KMG-II): from individual species to whole genera.</title>
        <authorList>
            <person name="Goeker M."/>
        </authorList>
    </citation>
    <scope>NUCLEOTIDE SEQUENCE [LARGE SCALE GENOMIC DNA]</scope>
    <source>
        <strain evidence="1 2">DSM 24323</strain>
    </source>
</reference>
<organism evidence="1 2">
    <name type="scientific">Naumannella halotolerans</name>
    <dbReference type="NCBI Taxonomy" id="993414"/>
    <lineage>
        <taxon>Bacteria</taxon>
        <taxon>Bacillati</taxon>
        <taxon>Actinomycetota</taxon>
        <taxon>Actinomycetes</taxon>
        <taxon>Propionibacteriales</taxon>
        <taxon>Propionibacteriaceae</taxon>
        <taxon>Naumannella</taxon>
    </lineage>
</organism>
<dbReference type="AlphaFoldDB" id="A0A4R7J136"/>
<dbReference type="InterPro" id="IPR050275">
    <property type="entry name" value="PGM_Phosphatase"/>
</dbReference>